<dbReference type="InterPro" id="IPR011009">
    <property type="entry name" value="Kinase-like_dom_sf"/>
</dbReference>
<comment type="caution">
    <text evidence="3">The sequence shown here is derived from an EMBL/GenBank/DDBJ whole genome shotgun (WGS) entry which is preliminary data.</text>
</comment>
<dbReference type="GO" id="GO:0004674">
    <property type="term" value="F:protein serine/threonine kinase activity"/>
    <property type="evidence" value="ECO:0007669"/>
    <property type="project" value="TreeGrafter"/>
</dbReference>
<feature type="region of interest" description="Disordered" evidence="1">
    <location>
        <begin position="108"/>
        <end position="144"/>
    </location>
</feature>
<feature type="compositionally biased region" description="Acidic residues" evidence="1">
    <location>
        <begin position="133"/>
        <end position="142"/>
    </location>
</feature>
<dbReference type="PROSITE" id="PS50011">
    <property type="entry name" value="PROTEIN_KINASE_DOM"/>
    <property type="match status" value="1"/>
</dbReference>
<dbReference type="PANTHER" id="PTHR44329:SF214">
    <property type="entry name" value="PROTEIN KINASE DOMAIN-CONTAINING PROTEIN"/>
    <property type="match status" value="1"/>
</dbReference>
<dbReference type="InterPro" id="IPR051681">
    <property type="entry name" value="Ser/Thr_Kinases-Pseudokinases"/>
</dbReference>
<dbReference type="GO" id="GO:0005524">
    <property type="term" value="F:ATP binding"/>
    <property type="evidence" value="ECO:0007669"/>
    <property type="project" value="InterPro"/>
</dbReference>
<evidence type="ECO:0000259" key="2">
    <source>
        <dbReference type="PROSITE" id="PS50011"/>
    </source>
</evidence>
<organism evidence="3 4">
    <name type="scientific">Albugo candida</name>
    <dbReference type="NCBI Taxonomy" id="65357"/>
    <lineage>
        <taxon>Eukaryota</taxon>
        <taxon>Sar</taxon>
        <taxon>Stramenopiles</taxon>
        <taxon>Oomycota</taxon>
        <taxon>Peronosporomycetes</taxon>
        <taxon>Albuginales</taxon>
        <taxon>Albuginaceae</taxon>
        <taxon>Albugo</taxon>
    </lineage>
</organism>
<dbReference type="InterPro" id="IPR001245">
    <property type="entry name" value="Ser-Thr/Tyr_kinase_cat_dom"/>
</dbReference>
<reference evidence="3 4" key="1">
    <citation type="submission" date="2012-05" db="EMBL/GenBank/DDBJ databases">
        <title>Recombination and specialization in a pathogen metapopulation.</title>
        <authorList>
            <person name="Gardiner A."/>
            <person name="Kemen E."/>
            <person name="Schultz-Larsen T."/>
            <person name="MacLean D."/>
            <person name="Van Oosterhout C."/>
            <person name="Jones J.D.G."/>
        </authorList>
    </citation>
    <scope>NUCLEOTIDE SEQUENCE [LARGE SCALE GENOMIC DNA]</scope>
    <source>
        <strain evidence="3 4">Ac Nc2</strain>
    </source>
</reference>
<keyword evidence="4" id="KW-1185">Reference proteome</keyword>
<dbReference type="OrthoDB" id="4062651at2759"/>
<dbReference type="Gene3D" id="1.10.510.10">
    <property type="entry name" value="Transferase(Phosphotransferase) domain 1"/>
    <property type="match status" value="1"/>
</dbReference>
<evidence type="ECO:0000313" key="4">
    <source>
        <dbReference type="Proteomes" id="UP000053237"/>
    </source>
</evidence>
<accession>A0A024GCB2</accession>
<sequence>MWAVLLVVGVLFVGGVAFYVYTARQVDLAHSKRDIEAQYEAGYSKYTNKAIGAQGADNHSGRTISTAPTEQVFSDRPMSPYVSSGLQQPYPMSQFPLEDFERDTYYRRDSEGSEQMSDADSHAGRISRSETFNDNDNDEDEAFFPPVGPSLFDELALQNQAAPESQGFFPSLLSSRLQDVNLKREISFGAHCISWLGQYRDEKVVVKRILENSNLIDEFADGIAVMSGLIHPCIVHFIGCTWTFRSDLSVVTEYIEGSDLQTLLHTEDSCMNWKEKISIAINIAQALSYLHSLKPIVLHGCLKSRKVMIDQEYNAKLSDFSFSKVPIPHDILSTRLDIVRWTAPELILEGNDDAKADIYSFGIVLSELDTHRFPFDDYCGSSKLSRVEIIAKITAGELRPSFRSDCPTTIYEIAQRCLSLDPKERPTSQSLVDSLIEAQSYVEA</sequence>
<proteinExistence type="predicted"/>
<dbReference type="PANTHER" id="PTHR44329">
    <property type="entry name" value="SERINE/THREONINE-PROTEIN KINASE TNNI3K-RELATED"/>
    <property type="match status" value="1"/>
</dbReference>
<dbReference type="Gene3D" id="3.30.200.20">
    <property type="entry name" value="Phosphorylase Kinase, domain 1"/>
    <property type="match status" value="1"/>
</dbReference>
<name>A0A024GCB2_9STRA</name>
<evidence type="ECO:0000256" key="1">
    <source>
        <dbReference type="SAM" id="MobiDB-lite"/>
    </source>
</evidence>
<dbReference type="EMBL" id="CAIX01000059">
    <property type="protein sequence ID" value="CCI43962.1"/>
    <property type="molecule type" value="Genomic_DNA"/>
</dbReference>
<evidence type="ECO:0000313" key="3">
    <source>
        <dbReference type="EMBL" id="CCI43962.1"/>
    </source>
</evidence>
<dbReference type="Proteomes" id="UP000053237">
    <property type="component" value="Unassembled WGS sequence"/>
</dbReference>
<feature type="domain" description="Protein kinase" evidence="2">
    <location>
        <begin position="180"/>
        <end position="442"/>
    </location>
</feature>
<dbReference type="InterPro" id="IPR000719">
    <property type="entry name" value="Prot_kinase_dom"/>
</dbReference>
<dbReference type="Pfam" id="PF07714">
    <property type="entry name" value="PK_Tyr_Ser-Thr"/>
    <property type="match status" value="1"/>
</dbReference>
<dbReference type="SUPFAM" id="SSF56112">
    <property type="entry name" value="Protein kinase-like (PK-like)"/>
    <property type="match status" value="1"/>
</dbReference>
<dbReference type="STRING" id="65357.A0A024GCB2"/>
<protein>
    <recommendedName>
        <fullName evidence="2">Protein kinase domain-containing protein</fullName>
    </recommendedName>
</protein>
<gene>
    <name evidence="3" type="ORF">BN9_047460</name>
</gene>
<dbReference type="AlphaFoldDB" id="A0A024GCB2"/>
<dbReference type="InParanoid" id="A0A024GCB2"/>